<sequence>MADGRRMLRVSLPHEACEPSNQGQWAHCTPPGQTAWHVIYPVKQFSNRGQGGLRHLFSQVPQGVAENPGYVHLRNTNLCGNLALGHSLEKPELKHGSLSQG</sequence>
<evidence type="ECO:0000313" key="1">
    <source>
        <dbReference type="EMBL" id="CPT34969.1"/>
    </source>
</evidence>
<evidence type="ECO:0000313" key="2">
    <source>
        <dbReference type="Proteomes" id="UP000038487"/>
    </source>
</evidence>
<name>A0AB33T550_9MYCO</name>
<dbReference type="EMBL" id="CSUW01000006">
    <property type="protein sequence ID" value="CPT34969.1"/>
    <property type="molecule type" value="Genomic_DNA"/>
</dbReference>
<dbReference type="Proteomes" id="UP000038487">
    <property type="component" value="Unassembled WGS sequence"/>
</dbReference>
<gene>
    <name evidence="1" type="ORF">ERS075527_02644</name>
</gene>
<organism evidence="1 2">
    <name type="scientific">Mycobacteroides abscessus</name>
    <dbReference type="NCBI Taxonomy" id="36809"/>
    <lineage>
        <taxon>Bacteria</taxon>
        <taxon>Bacillati</taxon>
        <taxon>Actinomycetota</taxon>
        <taxon>Actinomycetes</taxon>
        <taxon>Mycobacteriales</taxon>
        <taxon>Mycobacteriaceae</taxon>
        <taxon>Mycobacteroides</taxon>
    </lineage>
</organism>
<comment type="caution">
    <text evidence="1">The sequence shown here is derived from an EMBL/GenBank/DDBJ whole genome shotgun (WGS) entry which is preliminary data.</text>
</comment>
<dbReference type="AlphaFoldDB" id="A0AB33T550"/>
<accession>A0AB33T550</accession>
<proteinExistence type="predicted"/>
<protein>
    <submittedName>
        <fullName evidence="1">Uncharacterized protein</fullName>
    </submittedName>
</protein>
<reference evidence="1 2" key="1">
    <citation type="submission" date="2015-03" db="EMBL/GenBank/DDBJ databases">
        <authorList>
            <consortium name="Pathogen Informatics"/>
            <person name="Murphy D."/>
        </authorList>
    </citation>
    <scope>NUCLEOTIDE SEQUENCE [LARGE SCALE GENOMIC DNA]</scope>
    <source>
        <strain evidence="1 2">PAP036</strain>
    </source>
</reference>